<dbReference type="AlphaFoldDB" id="A0AAE0S5Z8"/>
<accession>A0AAE0S5Z8</accession>
<evidence type="ECO:0000313" key="2">
    <source>
        <dbReference type="Proteomes" id="UP001195483"/>
    </source>
</evidence>
<evidence type="ECO:0000313" key="1">
    <source>
        <dbReference type="EMBL" id="KAK3585941.1"/>
    </source>
</evidence>
<protein>
    <submittedName>
        <fullName evidence="1">Uncharacterized protein</fullName>
    </submittedName>
</protein>
<keyword evidence="2" id="KW-1185">Reference proteome</keyword>
<sequence>MSATATNDAYENSESCKTSYYESGDDSYVMSGVTTNILKRNQSSVNDLNVSAD</sequence>
<dbReference type="EMBL" id="JAEAOA010002240">
    <property type="protein sequence ID" value="KAK3585941.1"/>
    <property type="molecule type" value="Genomic_DNA"/>
</dbReference>
<name>A0AAE0S5Z8_9BIVA</name>
<reference evidence="1" key="1">
    <citation type="journal article" date="2021" name="Genome Biol. Evol.">
        <title>A High-Quality Reference Genome for a Parasitic Bivalve with Doubly Uniparental Inheritance (Bivalvia: Unionida).</title>
        <authorList>
            <person name="Smith C.H."/>
        </authorList>
    </citation>
    <scope>NUCLEOTIDE SEQUENCE</scope>
    <source>
        <strain evidence="1">CHS0354</strain>
    </source>
</reference>
<reference evidence="1" key="2">
    <citation type="journal article" date="2021" name="Genome Biol. Evol.">
        <title>Developing a high-quality reference genome for a parasitic bivalve with doubly uniparental inheritance (Bivalvia: Unionida).</title>
        <authorList>
            <person name="Smith C.H."/>
        </authorList>
    </citation>
    <scope>NUCLEOTIDE SEQUENCE</scope>
    <source>
        <strain evidence="1">CHS0354</strain>
        <tissue evidence="1">Mantle</tissue>
    </source>
</reference>
<gene>
    <name evidence="1" type="ORF">CHS0354_038483</name>
</gene>
<feature type="non-terminal residue" evidence="1">
    <location>
        <position position="53"/>
    </location>
</feature>
<reference evidence="1" key="3">
    <citation type="submission" date="2023-05" db="EMBL/GenBank/DDBJ databases">
        <authorList>
            <person name="Smith C.H."/>
        </authorList>
    </citation>
    <scope>NUCLEOTIDE SEQUENCE</scope>
    <source>
        <strain evidence="1">CHS0354</strain>
        <tissue evidence="1">Mantle</tissue>
    </source>
</reference>
<organism evidence="1 2">
    <name type="scientific">Potamilus streckersoni</name>
    <dbReference type="NCBI Taxonomy" id="2493646"/>
    <lineage>
        <taxon>Eukaryota</taxon>
        <taxon>Metazoa</taxon>
        <taxon>Spiralia</taxon>
        <taxon>Lophotrochozoa</taxon>
        <taxon>Mollusca</taxon>
        <taxon>Bivalvia</taxon>
        <taxon>Autobranchia</taxon>
        <taxon>Heteroconchia</taxon>
        <taxon>Palaeoheterodonta</taxon>
        <taxon>Unionida</taxon>
        <taxon>Unionoidea</taxon>
        <taxon>Unionidae</taxon>
        <taxon>Ambleminae</taxon>
        <taxon>Lampsilini</taxon>
        <taxon>Potamilus</taxon>
    </lineage>
</organism>
<dbReference type="Proteomes" id="UP001195483">
    <property type="component" value="Unassembled WGS sequence"/>
</dbReference>
<comment type="caution">
    <text evidence="1">The sequence shown here is derived from an EMBL/GenBank/DDBJ whole genome shotgun (WGS) entry which is preliminary data.</text>
</comment>
<proteinExistence type="predicted"/>